<feature type="non-terminal residue" evidence="10">
    <location>
        <position position="333"/>
    </location>
</feature>
<dbReference type="AlphaFoldDB" id="A0A937W4T9"/>
<evidence type="ECO:0000259" key="7">
    <source>
        <dbReference type="Pfam" id="PF00441"/>
    </source>
</evidence>
<sequence length="333" mass="37961">MDFTYTPEEEAFRQEFRAWLEPNLRAHRAQWGEDEDEFTQHPSSPASMAWHKRLYEGGWVGLHWPEAYGGRGATQMEQVIFTEENMRLGAPPEVNGMGINMVGPMLMHYGTAEQRTRYLRNILSADEIWCQGFSEPGSGSDLASLSTRAVEDGDDYVVTGAKIWTSNAHNAHWCLLLARTDPEVPKHKGITCFLLDMQSPGITIRPLVQMTGDAEFNQVFFDQVRIPKHRILGKVNEGWRVAISTLSHERGGMRQFMRLHRMVHMVQDLARQRGVSGHGVLRQQLAQLHIDTEVQRLTVLRALTKQLRGEPPGPEGSIQKLFFSRVYMRAIQL</sequence>
<dbReference type="InterPro" id="IPR036250">
    <property type="entry name" value="AcylCo_DH-like_C"/>
</dbReference>
<proteinExistence type="inferred from homology"/>
<evidence type="ECO:0000256" key="1">
    <source>
        <dbReference type="ARBA" id="ARBA00001974"/>
    </source>
</evidence>
<evidence type="ECO:0000256" key="2">
    <source>
        <dbReference type="ARBA" id="ARBA00009347"/>
    </source>
</evidence>
<feature type="domain" description="Acyl-CoA dehydrogenase/oxidase C-terminal" evidence="7">
    <location>
        <begin position="236"/>
        <end position="332"/>
    </location>
</feature>
<feature type="domain" description="Acyl-CoA dehydrogenase/oxidase N-terminal" evidence="9">
    <location>
        <begin position="6"/>
        <end position="124"/>
    </location>
</feature>
<dbReference type="Gene3D" id="2.40.110.10">
    <property type="entry name" value="Butyryl-CoA Dehydrogenase, subunit A, domain 2"/>
    <property type="match status" value="1"/>
</dbReference>
<evidence type="ECO:0000256" key="4">
    <source>
        <dbReference type="ARBA" id="ARBA00022827"/>
    </source>
</evidence>
<dbReference type="InterPro" id="IPR046373">
    <property type="entry name" value="Acyl-CoA_Oxase/DH_mid-dom_sf"/>
</dbReference>
<comment type="caution">
    <text evidence="10">The sequence shown here is derived from an EMBL/GenBank/DDBJ whole genome shotgun (WGS) entry which is preliminary data.</text>
</comment>
<gene>
    <name evidence="10" type="ORF">FJZ47_15660</name>
</gene>
<dbReference type="Pfam" id="PF02771">
    <property type="entry name" value="Acyl-CoA_dh_N"/>
    <property type="match status" value="1"/>
</dbReference>
<comment type="similarity">
    <text evidence="2 6">Belongs to the acyl-CoA dehydrogenase family.</text>
</comment>
<protein>
    <submittedName>
        <fullName evidence="10">Acyl-CoA dehydrogenase</fullName>
    </submittedName>
</protein>
<dbReference type="InterPro" id="IPR037069">
    <property type="entry name" value="AcylCoA_DH/ox_N_sf"/>
</dbReference>
<organism evidence="10 11">
    <name type="scientific">Tectimicrobiota bacterium</name>
    <dbReference type="NCBI Taxonomy" id="2528274"/>
    <lineage>
        <taxon>Bacteria</taxon>
        <taxon>Pseudomonadati</taxon>
        <taxon>Nitrospinota/Tectimicrobiota group</taxon>
        <taxon>Candidatus Tectimicrobiota</taxon>
    </lineage>
</organism>
<accession>A0A937W4T9</accession>
<evidence type="ECO:0000256" key="5">
    <source>
        <dbReference type="ARBA" id="ARBA00023002"/>
    </source>
</evidence>
<evidence type="ECO:0000313" key="11">
    <source>
        <dbReference type="Proteomes" id="UP000712673"/>
    </source>
</evidence>
<keyword evidence="5 6" id="KW-0560">Oxidoreductase</keyword>
<evidence type="ECO:0000259" key="8">
    <source>
        <dbReference type="Pfam" id="PF02770"/>
    </source>
</evidence>
<keyword evidence="4 6" id="KW-0274">FAD</keyword>
<dbReference type="InterPro" id="IPR052161">
    <property type="entry name" value="Mycobact_Acyl-CoA_DH"/>
</dbReference>
<dbReference type="InterPro" id="IPR013786">
    <property type="entry name" value="AcylCoA_DH/ox_N"/>
</dbReference>
<dbReference type="Pfam" id="PF00441">
    <property type="entry name" value="Acyl-CoA_dh_1"/>
    <property type="match status" value="1"/>
</dbReference>
<dbReference type="InterPro" id="IPR009100">
    <property type="entry name" value="AcylCoA_DH/oxidase_NM_dom_sf"/>
</dbReference>
<dbReference type="GO" id="GO:0005886">
    <property type="term" value="C:plasma membrane"/>
    <property type="evidence" value="ECO:0007669"/>
    <property type="project" value="TreeGrafter"/>
</dbReference>
<evidence type="ECO:0000313" key="10">
    <source>
        <dbReference type="EMBL" id="MBM3225220.1"/>
    </source>
</evidence>
<dbReference type="InterPro" id="IPR009075">
    <property type="entry name" value="AcylCo_DH/oxidase_C"/>
</dbReference>
<reference evidence="10" key="1">
    <citation type="submission" date="2019-03" db="EMBL/GenBank/DDBJ databases">
        <title>Lake Tanganyika Metagenome-Assembled Genomes (MAGs).</title>
        <authorList>
            <person name="Tran P."/>
        </authorList>
    </citation>
    <scope>NUCLEOTIDE SEQUENCE</scope>
    <source>
        <strain evidence="10">K_DeepCast_65m_m2_066</strain>
    </source>
</reference>
<dbReference type="SUPFAM" id="SSF47203">
    <property type="entry name" value="Acyl-CoA dehydrogenase C-terminal domain-like"/>
    <property type="match status" value="1"/>
</dbReference>
<dbReference type="Proteomes" id="UP000712673">
    <property type="component" value="Unassembled WGS sequence"/>
</dbReference>
<dbReference type="Gene3D" id="1.20.140.10">
    <property type="entry name" value="Butyryl-CoA Dehydrogenase, subunit A, domain 3"/>
    <property type="match status" value="1"/>
</dbReference>
<feature type="domain" description="Acyl-CoA oxidase/dehydrogenase middle" evidence="8">
    <location>
        <begin position="130"/>
        <end position="224"/>
    </location>
</feature>
<evidence type="ECO:0000256" key="6">
    <source>
        <dbReference type="RuleBase" id="RU362125"/>
    </source>
</evidence>
<dbReference type="GO" id="GO:0050660">
    <property type="term" value="F:flavin adenine dinucleotide binding"/>
    <property type="evidence" value="ECO:0007669"/>
    <property type="project" value="InterPro"/>
</dbReference>
<dbReference type="EMBL" id="VGLS01000514">
    <property type="protein sequence ID" value="MBM3225220.1"/>
    <property type="molecule type" value="Genomic_DNA"/>
</dbReference>
<evidence type="ECO:0000256" key="3">
    <source>
        <dbReference type="ARBA" id="ARBA00022630"/>
    </source>
</evidence>
<dbReference type="PANTHER" id="PTHR43292:SF3">
    <property type="entry name" value="ACYL-COA DEHYDROGENASE FADE29"/>
    <property type="match status" value="1"/>
</dbReference>
<keyword evidence="3 6" id="KW-0285">Flavoprotein</keyword>
<dbReference type="Pfam" id="PF02770">
    <property type="entry name" value="Acyl-CoA_dh_M"/>
    <property type="match status" value="1"/>
</dbReference>
<dbReference type="FunFam" id="2.40.110.10:FF:000011">
    <property type="entry name" value="Acyl-CoA dehydrogenase FadE34"/>
    <property type="match status" value="1"/>
</dbReference>
<evidence type="ECO:0000259" key="9">
    <source>
        <dbReference type="Pfam" id="PF02771"/>
    </source>
</evidence>
<dbReference type="SUPFAM" id="SSF56645">
    <property type="entry name" value="Acyl-CoA dehydrogenase NM domain-like"/>
    <property type="match status" value="1"/>
</dbReference>
<dbReference type="InterPro" id="IPR006091">
    <property type="entry name" value="Acyl-CoA_Oxase/DH_mid-dom"/>
</dbReference>
<dbReference type="GO" id="GO:0016627">
    <property type="term" value="F:oxidoreductase activity, acting on the CH-CH group of donors"/>
    <property type="evidence" value="ECO:0007669"/>
    <property type="project" value="InterPro"/>
</dbReference>
<dbReference type="PANTHER" id="PTHR43292">
    <property type="entry name" value="ACYL-COA DEHYDROGENASE"/>
    <property type="match status" value="1"/>
</dbReference>
<comment type="cofactor">
    <cofactor evidence="1 6">
        <name>FAD</name>
        <dbReference type="ChEBI" id="CHEBI:57692"/>
    </cofactor>
</comment>
<name>A0A937W4T9_UNCTE</name>
<dbReference type="Gene3D" id="1.10.540.10">
    <property type="entry name" value="Acyl-CoA dehydrogenase/oxidase, N-terminal domain"/>
    <property type="match status" value="1"/>
</dbReference>